<reference evidence="11 12" key="1">
    <citation type="journal article" date="2024" name="Science">
        <title>Giant polyketide synthase enzymes in the biosynthesis of giant marine polyether toxins.</title>
        <authorList>
            <person name="Fallon T.R."/>
            <person name="Shende V.V."/>
            <person name="Wierzbicki I.H."/>
            <person name="Pendleton A.L."/>
            <person name="Watervoot N.F."/>
            <person name="Auber R.P."/>
            <person name="Gonzalez D.J."/>
            <person name="Wisecaver J.H."/>
            <person name="Moore B.S."/>
        </authorList>
    </citation>
    <scope>NUCLEOTIDE SEQUENCE [LARGE SCALE GENOMIC DNA]</scope>
    <source>
        <strain evidence="11 12">12B1</strain>
    </source>
</reference>
<keyword evidence="10" id="KW-0732">Signal</keyword>
<feature type="chain" id="PRO_5044298763" description="Selenoprotein O" evidence="10">
    <location>
        <begin position="18"/>
        <end position="608"/>
    </location>
</feature>
<dbReference type="EMBL" id="JBGBPQ010000010">
    <property type="protein sequence ID" value="KAL1518748.1"/>
    <property type="molecule type" value="Genomic_DNA"/>
</dbReference>
<dbReference type="PANTHER" id="PTHR32057:SF14">
    <property type="entry name" value="PROTEIN ADENYLYLTRANSFERASE SELO, MITOCHONDRIAL"/>
    <property type="match status" value="1"/>
</dbReference>
<organism evidence="11 12">
    <name type="scientific">Prymnesium parvum</name>
    <name type="common">Toxic golden alga</name>
    <dbReference type="NCBI Taxonomy" id="97485"/>
    <lineage>
        <taxon>Eukaryota</taxon>
        <taxon>Haptista</taxon>
        <taxon>Haptophyta</taxon>
        <taxon>Prymnesiophyceae</taxon>
        <taxon>Prymnesiales</taxon>
        <taxon>Prymnesiaceae</taxon>
        <taxon>Prymnesium</taxon>
    </lineage>
</organism>
<dbReference type="GO" id="GO:0005739">
    <property type="term" value="C:mitochondrion"/>
    <property type="evidence" value="ECO:0007669"/>
    <property type="project" value="TreeGrafter"/>
</dbReference>
<dbReference type="GO" id="GO:0005524">
    <property type="term" value="F:ATP binding"/>
    <property type="evidence" value="ECO:0007669"/>
    <property type="project" value="UniProtKB-KW"/>
</dbReference>
<keyword evidence="4" id="KW-0548">Nucleotidyltransferase</keyword>
<evidence type="ECO:0000313" key="11">
    <source>
        <dbReference type="EMBL" id="KAL1518748.1"/>
    </source>
</evidence>
<keyword evidence="8" id="KW-0460">Magnesium</keyword>
<dbReference type="PANTHER" id="PTHR32057">
    <property type="entry name" value="PROTEIN ADENYLYLTRANSFERASE SELO, MITOCHONDRIAL"/>
    <property type="match status" value="1"/>
</dbReference>
<comment type="caution">
    <text evidence="11">The sequence shown here is derived from an EMBL/GenBank/DDBJ whole genome shotgun (WGS) entry which is preliminary data.</text>
</comment>
<gene>
    <name evidence="11" type="ORF">AB1Y20_003033</name>
</gene>
<evidence type="ECO:0000256" key="7">
    <source>
        <dbReference type="ARBA" id="ARBA00022840"/>
    </source>
</evidence>
<dbReference type="AlphaFoldDB" id="A0AB34JBD3"/>
<sequence length="608" mass="66027">MLLAVLWAVASSQWGEAGVDAPAQAGTLDSVAEHLDNSYVRELLPDPDAALAAPNKSPRSVRRGHFVLLEPTPLPSPYLVACSAETASLIGLAAHECASPRAVRLLSGDTRAHPAFAVAWATPYALSIYGAEVLPEGAGPRGDGYGDGRAVSIGELLTERGERWEVQLKGAGRTPFCRGADGRAVLRSSAREFVASEAMAALRVPTTRALSLVASAAESVRRPWYSNVSAALALGAPTPRKHAGDVRRAERAAITARVARSFLRVGQLELYARRARRGEPHGREELELLARHALRREYAPQRDGTPGAPLQPQLLRMVAEASRRFAHLAAEWLRVGYVQSNFNSDNCLLGGATLDYGPFGFIEKYDAEWGMWISSGKHFAFMNQPAAAAANFKMLAASVEPLLDESGRAALREVVEGHAAVSAAATRAMWSGKLGFISNGTEETHRLWVALESLMARHPTDYTILYRQLADVADEAAAVNTQTVDEAAHRLLPALQPAFYQPLPLESQRSWTEWIVAWLAALRGEAARVGRDVGLIGQSIRSVCPKFVPREWMLHEAYSAAERGDHQPLLALHELLKRPYDEQPAVANRYYVRAPPGVEQQGGIGFMS</sequence>
<keyword evidence="6" id="KW-0547">Nucleotide-binding</keyword>
<evidence type="ECO:0000256" key="1">
    <source>
        <dbReference type="ARBA" id="ARBA00001946"/>
    </source>
</evidence>
<dbReference type="Pfam" id="PF02696">
    <property type="entry name" value="SelO"/>
    <property type="match status" value="1"/>
</dbReference>
<protein>
    <recommendedName>
        <fullName evidence="9">Selenoprotein O</fullName>
    </recommendedName>
</protein>
<evidence type="ECO:0000256" key="2">
    <source>
        <dbReference type="ARBA" id="ARBA00009747"/>
    </source>
</evidence>
<keyword evidence="5" id="KW-0479">Metal-binding</keyword>
<evidence type="ECO:0000313" key="12">
    <source>
        <dbReference type="Proteomes" id="UP001515480"/>
    </source>
</evidence>
<evidence type="ECO:0000256" key="6">
    <source>
        <dbReference type="ARBA" id="ARBA00022741"/>
    </source>
</evidence>
<feature type="signal peptide" evidence="10">
    <location>
        <begin position="1"/>
        <end position="17"/>
    </location>
</feature>
<proteinExistence type="inferred from homology"/>
<keyword evidence="12" id="KW-1185">Reference proteome</keyword>
<evidence type="ECO:0000256" key="4">
    <source>
        <dbReference type="ARBA" id="ARBA00022695"/>
    </source>
</evidence>
<dbReference type="GO" id="GO:0046872">
    <property type="term" value="F:metal ion binding"/>
    <property type="evidence" value="ECO:0007669"/>
    <property type="project" value="UniProtKB-KW"/>
</dbReference>
<dbReference type="Proteomes" id="UP001515480">
    <property type="component" value="Unassembled WGS sequence"/>
</dbReference>
<evidence type="ECO:0000256" key="8">
    <source>
        <dbReference type="ARBA" id="ARBA00022842"/>
    </source>
</evidence>
<name>A0AB34JBD3_PRYPA</name>
<keyword evidence="7" id="KW-0067">ATP-binding</keyword>
<dbReference type="GO" id="GO:0070733">
    <property type="term" value="F:AMPylase activity"/>
    <property type="evidence" value="ECO:0007669"/>
    <property type="project" value="TreeGrafter"/>
</dbReference>
<evidence type="ECO:0000256" key="5">
    <source>
        <dbReference type="ARBA" id="ARBA00022723"/>
    </source>
</evidence>
<evidence type="ECO:0000256" key="3">
    <source>
        <dbReference type="ARBA" id="ARBA00022679"/>
    </source>
</evidence>
<evidence type="ECO:0000256" key="10">
    <source>
        <dbReference type="SAM" id="SignalP"/>
    </source>
</evidence>
<keyword evidence="3" id="KW-0808">Transferase</keyword>
<comment type="cofactor">
    <cofactor evidence="1">
        <name>Mg(2+)</name>
        <dbReference type="ChEBI" id="CHEBI:18420"/>
    </cofactor>
</comment>
<dbReference type="InterPro" id="IPR003846">
    <property type="entry name" value="SelO"/>
</dbReference>
<comment type="similarity">
    <text evidence="2">Belongs to the SELO family.</text>
</comment>
<accession>A0AB34JBD3</accession>
<evidence type="ECO:0000256" key="9">
    <source>
        <dbReference type="ARBA" id="ARBA00031547"/>
    </source>
</evidence>